<reference evidence="1" key="1">
    <citation type="submission" date="2022-03" db="EMBL/GenBank/DDBJ databases">
        <title>Genomic analyses of argali, domestic sheep and their hybrids provide insights into chromosomal evolution, heterosis and genetic basis of agronomic traits.</title>
        <authorList>
            <person name="Li M."/>
        </authorList>
    </citation>
    <scope>NUCLEOTIDE SEQUENCE</scope>
    <source>
        <strain evidence="1">CAU-MHL-2022a</strain>
        <tissue evidence="1">Skin</tissue>
    </source>
</reference>
<dbReference type="Proteomes" id="UP001214576">
    <property type="component" value="Unassembled WGS sequence"/>
</dbReference>
<organism evidence="1 2">
    <name type="scientific">Ovis ammon polii</name>
    <dbReference type="NCBI Taxonomy" id="230172"/>
    <lineage>
        <taxon>Eukaryota</taxon>
        <taxon>Metazoa</taxon>
        <taxon>Chordata</taxon>
        <taxon>Craniata</taxon>
        <taxon>Vertebrata</taxon>
        <taxon>Euteleostomi</taxon>
        <taxon>Mammalia</taxon>
        <taxon>Eutheria</taxon>
        <taxon>Laurasiatheria</taxon>
        <taxon>Artiodactyla</taxon>
        <taxon>Ruminantia</taxon>
        <taxon>Pecora</taxon>
        <taxon>Bovidae</taxon>
        <taxon>Caprinae</taxon>
        <taxon>Ovis</taxon>
    </lineage>
</organism>
<name>A0AAD4TRC2_OVIAM</name>
<protein>
    <submittedName>
        <fullName evidence="1">Uncharacterized protein</fullName>
    </submittedName>
</protein>
<comment type="caution">
    <text evidence="1">The sequence shown here is derived from an EMBL/GenBank/DDBJ whole genome shotgun (WGS) entry which is preliminary data.</text>
</comment>
<accession>A0AAD4TRC2</accession>
<proteinExistence type="predicted"/>
<gene>
    <name evidence="1" type="ORF">MG293_017240</name>
</gene>
<keyword evidence="2" id="KW-1185">Reference proteome</keyword>
<dbReference type="EMBL" id="JAKZEL010000021">
    <property type="protein sequence ID" value="KAI4532832.1"/>
    <property type="molecule type" value="Genomic_DNA"/>
</dbReference>
<evidence type="ECO:0000313" key="2">
    <source>
        <dbReference type="Proteomes" id="UP001214576"/>
    </source>
</evidence>
<sequence length="149" mass="16234">MGQQQAAWTAGKSLSSSLPSSHQLLTEQLAGVLRFPVTEIFLQMECVWKPTFESWWEHSKEPLAPPQPPLQLLGVPKSGLNTPRLDNIQLSPNLRALGPALTPCLAPPHAESTPCLMRLGEVRRTSPIAPPGPGPQENLTPFLLHGHFA</sequence>
<dbReference type="AlphaFoldDB" id="A0AAD4TRC2"/>
<evidence type="ECO:0000313" key="1">
    <source>
        <dbReference type="EMBL" id="KAI4532832.1"/>
    </source>
</evidence>